<dbReference type="InterPro" id="IPR023408">
    <property type="entry name" value="MscS_beta-dom_sf"/>
</dbReference>
<feature type="compositionally biased region" description="Acidic residues" evidence="8">
    <location>
        <begin position="1288"/>
        <end position="1304"/>
    </location>
</feature>
<sequence length="1322" mass="152828">MSLKNFTIVLLFFLVQGLTYSQENNSTLDNNSLLDAANKHDLSLVNPLKILGEGQDILSKLATSLQNTEAQLQKPSPQENTEPVTQKNIQEKIKNLTELEKFLQEKHGLYEDAISQLKKYEAQLEENKERANIVVNLLQEFVQLLKEIELRITTKSLNPQSFPPSLKDKKAQDFQIQKEQIEKSVALWGVQQQKIPARRKVLEENAAKEQQKQQQIHQQIVLLEKQSVVYQKKMQIQKELQEKKPDTLLALLSSIGPDVVKKADDFDKKLTVFDEAKSQLKTLQTDTPPDYSQIKTVSKIPSTIEAEKNWKSNNIVLDYKKNSLKRLQESITLMTKLIKEAQDLNEQYTQFYDTILQLDTIIEILTPLQPEKLSALPIDQYKVIIEKHHNKRQNFFYYDNPISAWQQQIKIAQQQIDDLSSTIEETKQQVEKLQKVYEEEKKWEKWVVDVDKLDENQLNEKLTSYLKTAQEKYKKIQEFQQMVSTLRVLHKNQQQTVHKIQSPTVVYSQQALQDLYTQAQRCIEQIATEKQYKISLRLDRNISNADLKKYLQKLTQIARGFPNNMPEGEIEQLEQQLDFFSNVLTVAKEKQIAQQKLQQILNDISQQKQLQLAQMKERMLELRKAYGAATEFQIRLGKKEITSIPEEVKNVPGKGELVAIDTEIQKVQQKISAVKKSMEEQNKNASEISQYVKHIETRISIILEKLKYLQKRRKMQEDFAAKELTNTQQQQQQQAIYETKLTYSIWWVNLLSFFSSKEAEQQENLLNSYFADLVTLRRKIENLEKRALLNQSLIKAADEEQQTLQSYTLHSPQQQLDMHLAEIEARLKPSSLQKDILDSFFPDNSENITLPNSLSNEKRQEYIPTAADEVFRSWVTLLTFQAQQNAVEYDTSKLGIATEVAKYKEDIGRIESKKRQIKPDINKLTGHSLASLHSLDPIEKPQNKDQENRYLQGEIHYTQQLQANALLRSAFISICNLIFIPILALLLIRVLNRVGEKIIHRVTASSYSNQKVREQRAQTLLGILKTTWTALIFIIAGIYMLEQFRIDITPIIASAGVLGLALAFGAQTLVRDYISGFFILLENQYATGDMVEIDGITGCIIKITLRLTILRAFDGTIHFFPNGTVQHISNKSKNSRAVINIGVAYSTPVDKVLEILHQVAVDMRQDPQVGPKVLEEYEIQGLDNFGDSAITYRMWLKTTPGDQWAVKRAAQRRIKIYFDKHNIEIPFPQRVLYTPKELSTEEQQQHFSEVEETYHDAKTKLTPVQQVQKEQKALIEEKKNAPVSAEELQNDSDVQQDDDVDDSMTEPQVKVKKKRRKKKKKK</sequence>
<protein>
    <submittedName>
        <fullName evidence="13">Mechanosensitive ion channel protein MscS</fullName>
    </submittedName>
</protein>
<feature type="domain" description="Mechanosensitive ion channel transmembrane helices 2/3" evidence="12">
    <location>
        <begin position="1031"/>
        <end position="1067"/>
    </location>
</feature>
<keyword evidence="3" id="KW-1003">Cell membrane</keyword>
<keyword evidence="4 9" id="KW-0812">Transmembrane</keyword>
<feature type="transmembrane region" description="Helical" evidence="9">
    <location>
        <begin position="1051"/>
        <end position="1070"/>
    </location>
</feature>
<feature type="compositionally biased region" description="Basic and acidic residues" evidence="8">
    <location>
        <begin position="1269"/>
        <end position="1280"/>
    </location>
</feature>
<dbReference type="RefSeq" id="WP_173013446.1">
    <property type="nucleotide sequence ID" value="NZ_AP019860.1"/>
</dbReference>
<feature type="region of interest" description="Disordered" evidence="8">
    <location>
        <begin position="1268"/>
        <end position="1322"/>
    </location>
</feature>
<gene>
    <name evidence="13" type="ORF">UABAM_04082</name>
</gene>
<feature type="transmembrane region" description="Helical" evidence="9">
    <location>
        <begin position="1020"/>
        <end position="1039"/>
    </location>
</feature>
<keyword evidence="14" id="KW-1185">Reference proteome</keyword>
<evidence type="ECO:0000256" key="8">
    <source>
        <dbReference type="SAM" id="MobiDB-lite"/>
    </source>
</evidence>
<dbReference type="InterPro" id="IPR011066">
    <property type="entry name" value="MscS_channel_C_sf"/>
</dbReference>
<organism evidence="13 14">
    <name type="scientific">Uabimicrobium amorphum</name>
    <dbReference type="NCBI Taxonomy" id="2596890"/>
    <lineage>
        <taxon>Bacteria</taxon>
        <taxon>Pseudomonadati</taxon>
        <taxon>Planctomycetota</taxon>
        <taxon>Candidatus Uabimicrobiia</taxon>
        <taxon>Candidatus Uabimicrobiales</taxon>
        <taxon>Candidatus Uabimicrobiaceae</taxon>
        <taxon>Candidatus Uabimicrobium</taxon>
    </lineage>
</organism>
<dbReference type="InterPro" id="IPR045276">
    <property type="entry name" value="YbiO_bact"/>
</dbReference>
<dbReference type="SUPFAM" id="SSF50182">
    <property type="entry name" value="Sm-like ribonucleoproteins"/>
    <property type="match status" value="1"/>
</dbReference>
<dbReference type="Gene3D" id="2.30.30.60">
    <property type="match status" value="1"/>
</dbReference>
<dbReference type="SUPFAM" id="SSF82689">
    <property type="entry name" value="Mechanosensitive channel protein MscS (YggB), C-terminal domain"/>
    <property type="match status" value="1"/>
</dbReference>
<dbReference type="Gene3D" id="1.10.287.1260">
    <property type="match status" value="1"/>
</dbReference>
<dbReference type="InterPro" id="IPR006685">
    <property type="entry name" value="MscS_channel_2nd"/>
</dbReference>
<feature type="coiled-coil region" evidence="7">
    <location>
        <begin position="86"/>
        <end position="137"/>
    </location>
</feature>
<evidence type="ECO:0000259" key="10">
    <source>
        <dbReference type="Pfam" id="PF00924"/>
    </source>
</evidence>
<accession>A0A5S9IQ87</accession>
<comment type="subcellular location">
    <subcellularLocation>
        <location evidence="1">Cell membrane</location>
        <topology evidence="1">Multi-pass membrane protein</topology>
    </subcellularLocation>
</comment>
<evidence type="ECO:0000256" key="4">
    <source>
        <dbReference type="ARBA" id="ARBA00022692"/>
    </source>
</evidence>
<evidence type="ECO:0000259" key="12">
    <source>
        <dbReference type="Pfam" id="PF21088"/>
    </source>
</evidence>
<proteinExistence type="inferred from homology"/>
<keyword evidence="6 9" id="KW-0472">Membrane</keyword>
<evidence type="ECO:0000256" key="5">
    <source>
        <dbReference type="ARBA" id="ARBA00022989"/>
    </source>
</evidence>
<evidence type="ECO:0000256" key="9">
    <source>
        <dbReference type="SAM" id="Phobius"/>
    </source>
</evidence>
<dbReference type="PANTHER" id="PTHR30460:SF0">
    <property type="entry name" value="MODERATE CONDUCTANCE MECHANOSENSITIVE CHANNEL YBIO"/>
    <property type="match status" value="1"/>
</dbReference>
<feature type="domain" description="Mechanosensitive ion channel MscS C-terminal" evidence="11">
    <location>
        <begin position="1138"/>
        <end position="1225"/>
    </location>
</feature>
<dbReference type="KEGG" id="uam:UABAM_04082"/>
<dbReference type="SUPFAM" id="SSF82861">
    <property type="entry name" value="Mechanosensitive channel protein MscS (YggB), transmembrane region"/>
    <property type="match status" value="1"/>
</dbReference>
<evidence type="ECO:0000256" key="6">
    <source>
        <dbReference type="ARBA" id="ARBA00023136"/>
    </source>
</evidence>
<keyword evidence="5 9" id="KW-1133">Transmembrane helix</keyword>
<evidence type="ECO:0000256" key="2">
    <source>
        <dbReference type="ARBA" id="ARBA00008017"/>
    </source>
</evidence>
<dbReference type="InterPro" id="IPR011014">
    <property type="entry name" value="MscS_channel_TM-2"/>
</dbReference>
<evidence type="ECO:0000313" key="13">
    <source>
        <dbReference type="EMBL" id="BBM85707.1"/>
    </source>
</evidence>
<dbReference type="GO" id="GO:0008381">
    <property type="term" value="F:mechanosensitive monoatomic ion channel activity"/>
    <property type="evidence" value="ECO:0007669"/>
    <property type="project" value="InterPro"/>
</dbReference>
<name>A0A5S9IQ87_UABAM</name>
<feature type="coiled-coil region" evidence="7">
    <location>
        <begin position="402"/>
        <end position="443"/>
    </location>
</feature>
<evidence type="ECO:0000259" key="11">
    <source>
        <dbReference type="Pfam" id="PF21082"/>
    </source>
</evidence>
<feature type="domain" description="Mechanosensitive ion channel MscS" evidence="10">
    <location>
        <begin position="1068"/>
        <end position="1131"/>
    </location>
</feature>
<reference evidence="13 14" key="1">
    <citation type="submission" date="2019-08" db="EMBL/GenBank/DDBJ databases">
        <title>Complete genome sequence of Candidatus Uab amorphum.</title>
        <authorList>
            <person name="Shiratori T."/>
            <person name="Suzuki S."/>
            <person name="Kakizawa Y."/>
            <person name="Ishida K."/>
        </authorList>
    </citation>
    <scope>NUCLEOTIDE SEQUENCE [LARGE SCALE GENOMIC DNA]</scope>
    <source>
        <strain evidence="13 14">SRT547</strain>
    </source>
</reference>
<evidence type="ECO:0000256" key="7">
    <source>
        <dbReference type="SAM" id="Coils"/>
    </source>
</evidence>
<feature type="compositionally biased region" description="Basic residues" evidence="8">
    <location>
        <begin position="1310"/>
        <end position="1322"/>
    </location>
</feature>
<dbReference type="InterPro" id="IPR010920">
    <property type="entry name" value="LSM_dom_sf"/>
</dbReference>
<evidence type="ECO:0000256" key="1">
    <source>
        <dbReference type="ARBA" id="ARBA00004651"/>
    </source>
</evidence>
<dbReference type="PANTHER" id="PTHR30460">
    <property type="entry name" value="MODERATE CONDUCTANCE MECHANOSENSITIVE CHANNEL YBIO"/>
    <property type="match status" value="1"/>
</dbReference>
<dbReference type="InterPro" id="IPR049278">
    <property type="entry name" value="MS_channel_C"/>
</dbReference>
<dbReference type="InterPro" id="IPR049142">
    <property type="entry name" value="MS_channel_1st"/>
</dbReference>
<evidence type="ECO:0000313" key="14">
    <source>
        <dbReference type="Proteomes" id="UP000326354"/>
    </source>
</evidence>
<dbReference type="Pfam" id="PF00924">
    <property type="entry name" value="MS_channel_2nd"/>
    <property type="match status" value="1"/>
</dbReference>
<evidence type="ECO:0000256" key="3">
    <source>
        <dbReference type="ARBA" id="ARBA00022475"/>
    </source>
</evidence>
<feature type="transmembrane region" description="Helical" evidence="9">
    <location>
        <begin position="970"/>
        <end position="991"/>
    </location>
</feature>
<comment type="similarity">
    <text evidence="2">Belongs to the MscS (TC 1.A.23) family.</text>
</comment>
<dbReference type="Pfam" id="PF21082">
    <property type="entry name" value="MS_channel_3rd"/>
    <property type="match status" value="1"/>
</dbReference>
<dbReference type="GO" id="GO:0005886">
    <property type="term" value="C:plasma membrane"/>
    <property type="evidence" value="ECO:0007669"/>
    <property type="project" value="UniProtKB-SubCell"/>
</dbReference>
<dbReference type="Gene3D" id="3.30.70.100">
    <property type="match status" value="1"/>
</dbReference>
<feature type="coiled-coil region" evidence="7">
    <location>
        <begin position="570"/>
        <end position="625"/>
    </location>
</feature>
<keyword evidence="7" id="KW-0175">Coiled coil</keyword>
<dbReference type="Pfam" id="PF21088">
    <property type="entry name" value="MS_channel_1st"/>
    <property type="match status" value="1"/>
</dbReference>
<dbReference type="EMBL" id="AP019860">
    <property type="protein sequence ID" value="BBM85707.1"/>
    <property type="molecule type" value="Genomic_DNA"/>
</dbReference>
<dbReference type="Proteomes" id="UP000326354">
    <property type="component" value="Chromosome"/>
</dbReference>